<reference evidence="13" key="1">
    <citation type="submission" date="2020-10" db="EMBL/GenBank/DDBJ databases">
        <authorList>
            <person name="Gilroy R."/>
        </authorList>
    </citation>
    <scope>NUCLEOTIDE SEQUENCE</scope>
    <source>
        <strain evidence="13">ChiSjej4B22-9803</strain>
    </source>
</reference>
<evidence type="ECO:0000259" key="11">
    <source>
        <dbReference type="Pfam" id="PF01761"/>
    </source>
</evidence>
<dbReference type="InterPro" id="IPR030963">
    <property type="entry name" value="DHQ_synth_fam"/>
</dbReference>
<dbReference type="Gene3D" id="3.40.50.1970">
    <property type="match status" value="1"/>
</dbReference>
<comment type="subcellular location">
    <subcellularLocation>
        <location evidence="9">Cytoplasm</location>
    </subcellularLocation>
</comment>
<comment type="caution">
    <text evidence="9">Lacks conserved residue(s) required for the propagation of feature annotation.</text>
</comment>
<protein>
    <recommendedName>
        <fullName evidence="9 10">3-dehydroquinate synthase</fullName>
        <shortName evidence="9">DHQS</shortName>
        <ecNumber evidence="9 10">4.2.3.4</ecNumber>
    </recommendedName>
</protein>
<keyword evidence="4 9" id="KW-0547">Nucleotide-binding</keyword>
<keyword evidence="9" id="KW-0028">Amino-acid biosynthesis</keyword>
<dbReference type="Gene3D" id="1.20.1090.10">
    <property type="entry name" value="Dehydroquinate synthase-like - alpha domain"/>
    <property type="match status" value="1"/>
</dbReference>
<feature type="domain" description="3-dehydroquinate synthase C-terminal" evidence="12">
    <location>
        <begin position="181"/>
        <end position="323"/>
    </location>
</feature>
<organism evidence="13 14">
    <name type="scientific">Candidatus Avimonoglobus intestinipullorum</name>
    <dbReference type="NCBI Taxonomy" id="2840699"/>
    <lineage>
        <taxon>Bacteria</taxon>
        <taxon>Bacillati</taxon>
        <taxon>Bacillota</taxon>
        <taxon>Clostridia</taxon>
        <taxon>Eubacteriales</taxon>
        <taxon>Candidatus Avimonoglobus</taxon>
    </lineage>
</organism>
<dbReference type="GO" id="GO:0008652">
    <property type="term" value="P:amino acid biosynthetic process"/>
    <property type="evidence" value="ECO:0007669"/>
    <property type="project" value="UniProtKB-KW"/>
</dbReference>
<comment type="similarity">
    <text evidence="9">Belongs to the sugar phosphate cyclases superfamily. Dehydroquinate synthase family.</text>
</comment>
<keyword evidence="9" id="KW-0057">Aromatic amino acid biosynthesis</keyword>
<evidence type="ECO:0000313" key="14">
    <source>
        <dbReference type="Proteomes" id="UP000824111"/>
    </source>
</evidence>
<comment type="function">
    <text evidence="9">Catalyzes the conversion of 3-deoxy-D-arabino-heptulosonate 7-phosphate (DAHP) to dehydroquinate (DHQ).</text>
</comment>
<dbReference type="InterPro" id="IPR030960">
    <property type="entry name" value="DHQS/DOIS_N"/>
</dbReference>
<comment type="pathway">
    <text evidence="9">Metabolic intermediate biosynthesis; chorismate biosynthesis; chorismate from D-erythrose 4-phosphate and phosphoenolpyruvate: step 2/7.</text>
</comment>
<evidence type="ECO:0000256" key="10">
    <source>
        <dbReference type="NCBIfam" id="TIGR01357"/>
    </source>
</evidence>
<dbReference type="Pfam" id="PF01761">
    <property type="entry name" value="DHQ_synthase"/>
    <property type="match status" value="1"/>
</dbReference>
<accession>A0A9D1LUA4</accession>
<dbReference type="SUPFAM" id="SSF56796">
    <property type="entry name" value="Dehydroquinate synthase-like"/>
    <property type="match status" value="1"/>
</dbReference>
<dbReference type="HAMAP" id="MF_00110">
    <property type="entry name" value="DHQ_synthase"/>
    <property type="match status" value="1"/>
</dbReference>
<dbReference type="NCBIfam" id="TIGR01357">
    <property type="entry name" value="aroB"/>
    <property type="match status" value="1"/>
</dbReference>
<dbReference type="GO" id="GO:0046872">
    <property type="term" value="F:metal ion binding"/>
    <property type="evidence" value="ECO:0007669"/>
    <property type="project" value="UniProtKB-KW"/>
</dbReference>
<keyword evidence="6 9" id="KW-0520">NAD</keyword>
<evidence type="ECO:0000256" key="6">
    <source>
        <dbReference type="ARBA" id="ARBA00023027"/>
    </source>
</evidence>
<comment type="cofactor">
    <cofactor evidence="9">
        <name>Co(2+)</name>
        <dbReference type="ChEBI" id="CHEBI:48828"/>
    </cofactor>
    <cofactor evidence="9">
        <name>Zn(2+)</name>
        <dbReference type="ChEBI" id="CHEBI:29105"/>
    </cofactor>
    <text evidence="9">Binds 1 divalent metal cation per subunit. Can use either Co(2+) or Zn(2+).</text>
</comment>
<dbReference type="AlphaFoldDB" id="A0A9D1LUA4"/>
<dbReference type="CDD" id="cd08195">
    <property type="entry name" value="DHQS"/>
    <property type="match status" value="1"/>
</dbReference>
<dbReference type="InterPro" id="IPR016037">
    <property type="entry name" value="DHQ_synth_AroB"/>
</dbReference>
<dbReference type="Pfam" id="PF24621">
    <property type="entry name" value="DHQS_C"/>
    <property type="match status" value="1"/>
</dbReference>
<evidence type="ECO:0000256" key="3">
    <source>
        <dbReference type="ARBA" id="ARBA00022723"/>
    </source>
</evidence>
<dbReference type="GO" id="GO:0003856">
    <property type="term" value="F:3-dehydroquinate synthase activity"/>
    <property type="evidence" value="ECO:0007669"/>
    <property type="project" value="UniProtKB-UniRule"/>
</dbReference>
<comment type="cofactor">
    <cofactor evidence="1 9">
        <name>NAD(+)</name>
        <dbReference type="ChEBI" id="CHEBI:57540"/>
    </cofactor>
</comment>
<feature type="binding site" evidence="9">
    <location>
        <position position="142"/>
    </location>
    <ligand>
        <name>NAD(+)</name>
        <dbReference type="ChEBI" id="CHEBI:57540"/>
    </ligand>
</feature>
<evidence type="ECO:0000256" key="4">
    <source>
        <dbReference type="ARBA" id="ARBA00022741"/>
    </source>
</evidence>
<dbReference type="InterPro" id="IPR056179">
    <property type="entry name" value="DHQS_C"/>
</dbReference>
<dbReference type="PANTHER" id="PTHR43622:SF1">
    <property type="entry name" value="3-DEHYDROQUINATE SYNTHASE"/>
    <property type="match status" value="1"/>
</dbReference>
<keyword evidence="8 9" id="KW-0170">Cobalt</keyword>
<dbReference type="Proteomes" id="UP000824111">
    <property type="component" value="Unassembled WGS sequence"/>
</dbReference>
<comment type="catalytic activity">
    <reaction evidence="9">
        <text>7-phospho-2-dehydro-3-deoxy-D-arabino-heptonate = 3-dehydroquinate + phosphate</text>
        <dbReference type="Rhea" id="RHEA:21968"/>
        <dbReference type="ChEBI" id="CHEBI:32364"/>
        <dbReference type="ChEBI" id="CHEBI:43474"/>
        <dbReference type="ChEBI" id="CHEBI:58394"/>
        <dbReference type="EC" id="4.2.3.4"/>
    </reaction>
</comment>
<reference evidence="13" key="2">
    <citation type="journal article" date="2021" name="PeerJ">
        <title>Extensive microbial diversity within the chicken gut microbiome revealed by metagenomics and culture.</title>
        <authorList>
            <person name="Gilroy R."/>
            <person name="Ravi A."/>
            <person name="Getino M."/>
            <person name="Pursley I."/>
            <person name="Horton D.L."/>
            <person name="Alikhan N.F."/>
            <person name="Baker D."/>
            <person name="Gharbi K."/>
            <person name="Hall N."/>
            <person name="Watson M."/>
            <person name="Adriaenssens E.M."/>
            <person name="Foster-Nyarko E."/>
            <person name="Jarju S."/>
            <person name="Secka A."/>
            <person name="Antonio M."/>
            <person name="Oren A."/>
            <person name="Chaudhuri R.R."/>
            <person name="La Ragione R."/>
            <person name="Hildebrand F."/>
            <person name="Pallen M.J."/>
        </authorList>
    </citation>
    <scope>NUCLEOTIDE SEQUENCE</scope>
    <source>
        <strain evidence="13">ChiSjej4B22-9803</strain>
    </source>
</reference>
<dbReference type="FunFam" id="3.40.50.1970:FF:000007">
    <property type="entry name" value="Pentafunctional AROM polypeptide"/>
    <property type="match status" value="1"/>
</dbReference>
<comment type="cofactor">
    <cofactor evidence="2">
        <name>Zn(2+)</name>
        <dbReference type="ChEBI" id="CHEBI:29105"/>
    </cofactor>
</comment>
<feature type="binding site" evidence="9">
    <location>
        <position position="247"/>
    </location>
    <ligand>
        <name>Zn(2+)</name>
        <dbReference type="ChEBI" id="CHEBI:29105"/>
    </ligand>
</feature>
<evidence type="ECO:0000256" key="7">
    <source>
        <dbReference type="ARBA" id="ARBA00023239"/>
    </source>
</evidence>
<dbReference type="EMBL" id="DVND01000065">
    <property type="protein sequence ID" value="HIU48223.1"/>
    <property type="molecule type" value="Genomic_DNA"/>
</dbReference>
<feature type="binding site" evidence="9">
    <location>
        <begin position="169"/>
        <end position="172"/>
    </location>
    <ligand>
        <name>NAD(+)</name>
        <dbReference type="ChEBI" id="CHEBI:57540"/>
    </ligand>
</feature>
<dbReference type="PIRSF" id="PIRSF001455">
    <property type="entry name" value="DHQ_synth"/>
    <property type="match status" value="1"/>
</dbReference>
<sequence>MEQLHLDLGEKAYDIIFEQDFARLPDCLVAIQAPQKLLLVTDSTVDGLYGRAVLKMLRQNGYDTAGFVFPAGEAQKQMQTVLDICEACIAHQMDRNSMIIALGGGVAGDMAGFAAAIYMRGIRYVQVPTTLLSQSDSSVGGKTAIDFADGKNILGAFHQPKLVYINVSTLKTLPNREFISGMGEVIKHGIIRDASFFAYLEQNHDAIAALEPKTLISMAKTNCGIKAEVVMQDEFENGLRSILNFGHTIGHAVESYKGYTLSHGECVGLGMLAASWIARGRGLLPNADFTRILAVLSMYGFPMKTALNDKNRVLDLMQKDKKKAEGKLKFILPASIGTVIQTRDVTTAEILGALEFISLGGTV</sequence>
<feature type="binding site" evidence="9">
    <location>
        <position position="184"/>
    </location>
    <ligand>
        <name>Zn(2+)</name>
        <dbReference type="ChEBI" id="CHEBI:29105"/>
    </ligand>
</feature>
<dbReference type="GO" id="GO:0009423">
    <property type="term" value="P:chorismate biosynthetic process"/>
    <property type="evidence" value="ECO:0007669"/>
    <property type="project" value="UniProtKB-UniRule"/>
</dbReference>
<dbReference type="InterPro" id="IPR050071">
    <property type="entry name" value="Dehydroquinate_synthase"/>
</dbReference>
<gene>
    <name evidence="9 13" type="primary">aroB</name>
    <name evidence="13" type="ORF">IAB04_02540</name>
</gene>
<evidence type="ECO:0000313" key="13">
    <source>
        <dbReference type="EMBL" id="HIU48223.1"/>
    </source>
</evidence>
<dbReference type="GO" id="GO:0009073">
    <property type="term" value="P:aromatic amino acid family biosynthetic process"/>
    <property type="evidence" value="ECO:0007669"/>
    <property type="project" value="UniProtKB-KW"/>
</dbReference>
<feature type="binding site" evidence="9">
    <location>
        <position position="263"/>
    </location>
    <ligand>
        <name>Zn(2+)</name>
        <dbReference type="ChEBI" id="CHEBI:29105"/>
    </ligand>
</feature>
<feature type="domain" description="3-dehydroquinate synthase N-terminal" evidence="11">
    <location>
        <begin position="68"/>
        <end position="179"/>
    </location>
</feature>
<evidence type="ECO:0000256" key="2">
    <source>
        <dbReference type="ARBA" id="ARBA00001947"/>
    </source>
</evidence>
<feature type="binding site" evidence="9">
    <location>
        <begin position="129"/>
        <end position="130"/>
    </location>
    <ligand>
        <name>NAD(+)</name>
        <dbReference type="ChEBI" id="CHEBI:57540"/>
    </ligand>
</feature>
<dbReference type="PANTHER" id="PTHR43622">
    <property type="entry name" value="3-DEHYDROQUINATE SYNTHASE"/>
    <property type="match status" value="1"/>
</dbReference>
<evidence type="ECO:0000256" key="1">
    <source>
        <dbReference type="ARBA" id="ARBA00001911"/>
    </source>
</evidence>
<feature type="binding site" evidence="9">
    <location>
        <begin position="105"/>
        <end position="109"/>
    </location>
    <ligand>
        <name>NAD(+)</name>
        <dbReference type="ChEBI" id="CHEBI:57540"/>
    </ligand>
</feature>
<evidence type="ECO:0000256" key="9">
    <source>
        <dbReference type="HAMAP-Rule" id="MF_00110"/>
    </source>
</evidence>
<feature type="binding site" evidence="9">
    <location>
        <position position="151"/>
    </location>
    <ligand>
        <name>NAD(+)</name>
        <dbReference type="ChEBI" id="CHEBI:57540"/>
    </ligand>
</feature>
<keyword evidence="3 9" id="KW-0479">Metal-binding</keyword>
<comment type="caution">
    <text evidence="13">The sequence shown here is derived from an EMBL/GenBank/DDBJ whole genome shotgun (WGS) entry which is preliminary data.</text>
</comment>
<name>A0A9D1LUA4_9FIRM</name>
<dbReference type="GO" id="GO:0005737">
    <property type="term" value="C:cytoplasm"/>
    <property type="evidence" value="ECO:0007669"/>
    <property type="project" value="UniProtKB-SubCell"/>
</dbReference>
<evidence type="ECO:0000256" key="8">
    <source>
        <dbReference type="ARBA" id="ARBA00023285"/>
    </source>
</evidence>
<keyword evidence="9" id="KW-0963">Cytoplasm</keyword>
<keyword evidence="5 9" id="KW-0862">Zinc</keyword>
<proteinExistence type="inferred from homology"/>
<evidence type="ECO:0000256" key="5">
    <source>
        <dbReference type="ARBA" id="ARBA00022833"/>
    </source>
</evidence>
<dbReference type="EC" id="4.2.3.4" evidence="9 10"/>
<dbReference type="GO" id="GO:0000166">
    <property type="term" value="F:nucleotide binding"/>
    <property type="evidence" value="ECO:0007669"/>
    <property type="project" value="UniProtKB-KW"/>
</dbReference>
<keyword evidence="7 9" id="KW-0456">Lyase</keyword>
<evidence type="ECO:0000259" key="12">
    <source>
        <dbReference type="Pfam" id="PF24621"/>
    </source>
</evidence>